<keyword evidence="7" id="KW-1185">Reference proteome</keyword>
<dbReference type="Proteomes" id="UP000285456">
    <property type="component" value="Unassembled WGS sequence"/>
</dbReference>
<dbReference type="GO" id="GO:0016887">
    <property type="term" value="F:ATP hydrolysis activity"/>
    <property type="evidence" value="ECO:0007669"/>
    <property type="project" value="InterPro"/>
</dbReference>
<dbReference type="PANTHER" id="PTHR42711">
    <property type="entry name" value="ABC TRANSPORTER ATP-BINDING PROTEIN"/>
    <property type="match status" value="1"/>
</dbReference>
<evidence type="ECO:0000256" key="4">
    <source>
        <dbReference type="ARBA" id="ARBA00022840"/>
    </source>
</evidence>
<evidence type="ECO:0000256" key="2">
    <source>
        <dbReference type="ARBA" id="ARBA00022448"/>
    </source>
</evidence>
<accession>A0A417YJ04</accession>
<organism evidence="6 7">
    <name type="scientific">Oceanobacillus profundus</name>
    <dbReference type="NCBI Taxonomy" id="372463"/>
    <lineage>
        <taxon>Bacteria</taxon>
        <taxon>Bacillati</taxon>
        <taxon>Bacillota</taxon>
        <taxon>Bacilli</taxon>
        <taxon>Bacillales</taxon>
        <taxon>Bacillaceae</taxon>
        <taxon>Oceanobacillus</taxon>
    </lineage>
</organism>
<evidence type="ECO:0000259" key="5">
    <source>
        <dbReference type="PROSITE" id="PS50893"/>
    </source>
</evidence>
<gene>
    <name evidence="6" type="ORF">D1B32_07890</name>
</gene>
<comment type="similarity">
    <text evidence="1">Belongs to the ABC transporter superfamily.</text>
</comment>
<proteinExistence type="inferred from homology"/>
<keyword evidence="4 6" id="KW-0067">ATP-binding</keyword>
<dbReference type="PROSITE" id="PS50893">
    <property type="entry name" value="ABC_TRANSPORTER_2"/>
    <property type="match status" value="1"/>
</dbReference>
<dbReference type="PANTHER" id="PTHR42711:SF5">
    <property type="entry name" value="ABC TRANSPORTER ATP-BINDING PROTEIN NATA"/>
    <property type="match status" value="1"/>
</dbReference>
<dbReference type="SMART" id="SM00382">
    <property type="entry name" value="AAA"/>
    <property type="match status" value="1"/>
</dbReference>
<dbReference type="OrthoDB" id="2290519at2"/>
<dbReference type="Pfam" id="PF00005">
    <property type="entry name" value="ABC_tran"/>
    <property type="match status" value="1"/>
</dbReference>
<feature type="domain" description="ABC transporter" evidence="5">
    <location>
        <begin position="3"/>
        <end position="239"/>
    </location>
</feature>
<dbReference type="EMBL" id="QWEH01000004">
    <property type="protein sequence ID" value="RHW32960.1"/>
    <property type="molecule type" value="Genomic_DNA"/>
</dbReference>
<dbReference type="InterPro" id="IPR027417">
    <property type="entry name" value="P-loop_NTPase"/>
</dbReference>
<evidence type="ECO:0000313" key="7">
    <source>
        <dbReference type="Proteomes" id="UP000285456"/>
    </source>
</evidence>
<dbReference type="InterPro" id="IPR003439">
    <property type="entry name" value="ABC_transporter-like_ATP-bd"/>
</dbReference>
<keyword evidence="3" id="KW-0547">Nucleotide-binding</keyword>
<keyword evidence="2" id="KW-0813">Transport</keyword>
<reference evidence="6 7" key="1">
    <citation type="journal article" date="2007" name="Int. J. Syst. Evol. Microbiol.">
        <title>Oceanobacillus profundus sp. nov., isolated from a deep-sea sediment core.</title>
        <authorList>
            <person name="Kim Y.G."/>
            <person name="Choi D.H."/>
            <person name="Hyun S."/>
            <person name="Cho B.C."/>
        </authorList>
    </citation>
    <scope>NUCLEOTIDE SEQUENCE [LARGE SCALE GENOMIC DNA]</scope>
    <source>
        <strain evidence="6 7">DSM 18246</strain>
    </source>
</reference>
<dbReference type="InterPro" id="IPR050763">
    <property type="entry name" value="ABC_transporter_ATP-binding"/>
</dbReference>
<comment type="caution">
    <text evidence="6">The sequence shown here is derived from an EMBL/GenBank/DDBJ whole genome shotgun (WGS) entry which is preliminary data.</text>
</comment>
<dbReference type="CDD" id="cd03230">
    <property type="entry name" value="ABC_DR_subfamily_A"/>
    <property type="match status" value="1"/>
</dbReference>
<dbReference type="AlphaFoldDB" id="A0A417YJ04"/>
<name>A0A417YJ04_9BACI</name>
<evidence type="ECO:0000256" key="1">
    <source>
        <dbReference type="ARBA" id="ARBA00005417"/>
    </source>
</evidence>
<protein>
    <submittedName>
        <fullName evidence="6">ABC transporter ATP-binding protein</fullName>
    </submittedName>
</protein>
<dbReference type="InterPro" id="IPR003593">
    <property type="entry name" value="AAA+_ATPase"/>
</dbReference>
<evidence type="ECO:0000256" key="3">
    <source>
        <dbReference type="ARBA" id="ARBA00022741"/>
    </source>
</evidence>
<dbReference type="Gene3D" id="3.40.50.300">
    <property type="entry name" value="P-loop containing nucleotide triphosphate hydrolases"/>
    <property type="match status" value="1"/>
</dbReference>
<dbReference type="RefSeq" id="WP_118889051.1">
    <property type="nucleotide sequence ID" value="NZ_JBHTNL010000044.1"/>
</dbReference>
<evidence type="ECO:0000313" key="6">
    <source>
        <dbReference type="EMBL" id="RHW32960.1"/>
    </source>
</evidence>
<sequence>MLLEVEKIKKSYKVKNNIVEAVKSIDFRLESRNITAFLGPNGAGKTTTIKMIAGLIHPDYGDIRINGKSVINKGRFALKDIGAVLEGSRNLYWRLTPLENFEYWGGIKGVSRLKTLQRGKELMSAFGLESKLNSTVQQLSRGMQQQVAICTALIHSPSLLLLDEPTLGLDLEASDRIQSLLEVLAKEQEVGILLTTHQMDVAERLSDSVAIINNGQIIKQGFTKNVLKQFSSGETYIFEYVLEIPSEKRELLSKYRPEYINLSTFKVVLTDAQTPYEIIDLLEPYSILRVEKDSADLATVFRFYTSNQKN</sequence>
<dbReference type="GO" id="GO:0005524">
    <property type="term" value="F:ATP binding"/>
    <property type="evidence" value="ECO:0007669"/>
    <property type="project" value="UniProtKB-KW"/>
</dbReference>
<dbReference type="SUPFAM" id="SSF52540">
    <property type="entry name" value="P-loop containing nucleoside triphosphate hydrolases"/>
    <property type="match status" value="1"/>
</dbReference>